<reference evidence="3 4" key="1">
    <citation type="submission" date="2018-06" db="EMBL/GenBank/DDBJ databases">
        <authorList>
            <consortium name="Pathogen Informatics"/>
            <person name="Doyle S."/>
        </authorList>
    </citation>
    <scope>NUCLEOTIDE SEQUENCE [LARGE SCALE GENOMIC DNA]</scope>
    <source>
        <strain evidence="3 4">NCTC13294</strain>
    </source>
</reference>
<evidence type="ECO:0000313" key="3">
    <source>
        <dbReference type="EMBL" id="SUX19698.1"/>
    </source>
</evidence>
<dbReference type="InterPro" id="IPR006684">
    <property type="entry name" value="YbgC/YbaW"/>
</dbReference>
<dbReference type="PANTHER" id="PTHR31793:SF27">
    <property type="entry name" value="NOVEL THIOESTERASE SUPERFAMILY DOMAIN AND SAPOSIN A-TYPE DOMAIN CONTAINING PROTEIN (0610012H03RIK)"/>
    <property type="match status" value="1"/>
</dbReference>
<dbReference type="OrthoDB" id="9800856at2"/>
<keyword evidence="4" id="KW-1185">Reference proteome</keyword>
<gene>
    <name evidence="3" type="ORF">NCTC13294_00577</name>
</gene>
<dbReference type="Pfam" id="PF13279">
    <property type="entry name" value="4HBT_2"/>
    <property type="match status" value="1"/>
</dbReference>
<dbReference type="PIRSF" id="PIRSF003230">
    <property type="entry name" value="YbgC"/>
    <property type="match status" value="1"/>
</dbReference>
<dbReference type="AlphaFoldDB" id="A0A381E1M2"/>
<dbReference type="RefSeq" id="WP_115610846.1">
    <property type="nucleotide sequence ID" value="NZ_JBHLZC010000001.1"/>
</dbReference>
<dbReference type="Gene3D" id="3.10.129.10">
    <property type="entry name" value="Hotdog Thioesterase"/>
    <property type="match status" value="1"/>
</dbReference>
<protein>
    <submittedName>
        <fullName evidence="3">Acyl-CoA thioesterase YbgC</fullName>
    </submittedName>
</protein>
<dbReference type="SUPFAM" id="SSF54637">
    <property type="entry name" value="Thioesterase/thiol ester dehydrase-isomerase"/>
    <property type="match status" value="1"/>
</dbReference>
<dbReference type="EMBL" id="UFUW01000001">
    <property type="protein sequence ID" value="SUX19698.1"/>
    <property type="molecule type" value="Genomic_DNA"/>
</dbReference>
<dbReference type="PANTHER" id="PTHR31793">
    <property type="entry name" value="4-HYDROXYBENZOYL-COA THIOESTERASE FAMILY MEMBER"/>
    <property type="match status" value="1"/>
</dbReference>
<keyword evidence="2" id="KW-0378">Hydrolase</keyword>
<accession>A0A381E1M2</accession>
<evidence type="ECO:0000256" key="1">
    <source>
        <dbReference type="ARBA" id="ARBA00005953"/>
    </source>
</evidence>
<organism evidence="3 4">
    <name type="scientific">Cardiobacterium valvarum</name>
    <dbReference type="NCBI Taxonomy" id="194702"/>
    <lineage>
        <taxon>Bacteria</taxon>
        <taxon>Pseudomonadati</taxon>
        <taxon>Pseudomonadota</taxon>
        <taxon>Gammaproteobacteria</taxon>
        <taxon>Cardiobacteriales</taxon>
        <taxon>Cardiobacteriaceae</taxon>
        <taxon>Cardiobacterium</taxon>
    </lineage>
</organism>
<dbReference type="CDD" id="cd00586">
    <property type="entry name" value="4HBT"/>
    <property type="match status" value="1"/>
</dbReference>
<dbReference type="InterPro" id="IPR050563">
    <property type="entry name" value="4-hydroxybenzoyl-CoA_TE"/>
</dbReference>
<dbReference type="GO" id="GO:0047617">
    <property type="term" value="F:fatty acyl-CoA hydrolase activity"/>
    <property type="evidence" value="ECO:0007669"/>
    <property type="project" value="TreeGrafter"/>
</dbReference>
<proteinExistence type="inferred from homology"/>
<comment type="similarity">
    <text evidence="1">Belongs to the 4-hydroxybenzoyl-CoA thioesterase family.</text>
</comment>
<evidence type="ECO:0000313" key="4">
    <source>
        <dbReference type="Proteomes" id="UP000254572"/>
    </source>
</evidence>
<name>A0A381E1M2_9GAMM</name>
<dbReference type="Proteomes" id="UP000254572">
    <property type="component" value="Unassembled WGS sequence"/>
</dbReference>
<sequence>MKNARLILEYPHHIPFFDVDSMHIVWHGHYIKYLELARCAWLDRLDYGYAQMAAAGYGWPVAQLNLKYIRPARFGHHITIRTGLREYESCLKLDYTIHDRDSGALLTKASTMQIAVRLDNGETQYQTPADWQARIHAALAREAAEGQWYRRFK</sequence>
<evidence type="ECO:0000256" key="2">
    <source>
        <dbReference type="ARBA" id="ARBA00022801"/>
    </source>
</evidence>
<dbReference type="InterPro" id="IPR029069">
    <property type="entry name" value="HotDog_dom_sf"/>
</dbReference>